<evidence type="ECO:0000313" key="8">
    <source>
        <dbReference type="EMBL" id="AIG98618.1"/>
    </source>
</evidence>
<dbReference type="PRINTS" id="PR01438">
    <property type="entry name" value="UNVRSLSTRESS"/>
</dbReference>
<dbReference type="CDD" id="cd01988">
    <property type="entry name" value="USP_NhaS5_C"/>
    <property type="match status" value="2"/>
</dbReference>
<evidence type="ECO:0000256" key="3">
    <source>
        <dbReference type="ARBA" id="ARBA00022692"/>
    </source>
</evidence>
<feature type="transmembrane region" description="Helical" evidence="6">
    <location>
        <begin position="336"/>
        <end position="356"/>
    </location>
</feature>
<dbReference type="NCBIfam" id="TIGR00909">
    <property type="entry name" value="2A0306"/>
    <property type="match status" value="1"/>
</dbReference>
<evidence type="ECO:0000259" key="7">
    <source>
        <dbReference type="Pfam" id="PF00582"/>
    </source>
</evidence>
<dbReference type="Pfam" id="PF13520">
    <property type="entry name" value="AA_permease_2"/>
    <property type="match status" value="1"/>
</dbReference>
<dbReference type="Pfam" id="PF00582">
    <property type="entry name" value="Usp"/>
    <property type="match status" value="1"/>
</dbReference>
<dbReference type="Gene3D" id="1.20.1740.10">
    <property type="entry name" value="Amino acid/polyamine transporter I"/>
    <property type="match status" value="1"/>
</dbReference>
<keyword evidence="2" id="KW-1003">Cell membrane</keyword>
<feature type="transmembrane region" description="Helical" evidence="6">
    <location>
        <begin position="395"/>
        <end position="416"/>
    </location>
</feature>
<dbReference type="GO" id="GO:0022857">
    <property type="term" value="F:transmembrane transporter activity"/>
    <property type="evidence" value="ECO:0007669"/>
    <property type="project" value="InterPro"/>
</dbReference>
<dbReference type="KEGG" id="afg:AFULGI_00018630"/>
<feature type="transmembrane region" description="Helical" evidence="6">
    <location>
        <begin position="12"/>
        <end position="37"/>
    </location>
</feature>
<feature type="transmembrane region" description="Helical" evidence="6">
    <location>
        <begin position="289"/>
        <end position="315"/>
    </location>
</feature>
<feature type="transmembrane region" description="Helical" evidence="6">
    <location>
        <begin position="236"/>
        <end position="258"/>
    </location>
</feature>
<gene>
    <name evidence="8" type="ORF">AFULGI_00018630</name>
</gene>
<dbReference type="InterPro" id="IPR004758">
    <property type="entry name" value="AA_transporter"/>
</dbReference>
<reference evidence="8 9" key="1">
    <citation type="submission" date="2013-07" db="EMBL/GenBank/DDBJ databases">
        <title>Genome of Archaeoglobus fulgidus.</title>
        <authorList>
            <person name="Fiebig A."/>
            <person name="Birkeland N.-K."/>
        </authorList>
    </citation>
    <scope>NUCLEOTIDE SEQUENCE [LARGE SCALE GENOMIC DNA]</scope>
    <source>
        <strain evidence="8 9">DSM 8774</strain>
    </source>
</reference>
<name>A0A075WM74_ARCFL</name>
<sequence>MQVQVSLSRDLSFFDITMIGIAGMIGAGVFALTGIAAGIAGPAIILAFFLNGIIATLTGLAYAELGSAMPQAGGGYLWIKEAMGDYAGFMAGWIDWAAHTIACALYAVTFGAFFAEMLVGFVGLPLPHVLTAKISSLAMVSFLAYVNYRGAKESGFLGSLVTVLKVLILLVFAGFGIIKMLSYPDWQSSFTPFFPTGFAGVLAAMGLTFIAFEGFEIIVQSGEEVKDPEKNIPKAIVVSLWVAVAIYILIAFSLLGAVRADVPSWMYLGQLAELSLVKVADSIMPLGGWMILAGGLISTISAMNATIYSSSRVIFALSRSGYLHRSLSAINERTKTPHYAIFFSYIIIAAASLAPIEAVASAASLMFIILFLAVNVTLIILRLRRPDIQSAFRLPLVPVLPAIAAALLAVVSYFLITQVEHGEGVFLITIAWMFLGSFFYFAYSEKELEKREEEEVMTVFTEKPVEKMEYTILVPVANPVIAKKLVRFAELIARKKKGAVVILNTVRLPQQTPISAPAKDVKKAKELVEGLMNLSVPSGGVVKVSHSVSEAILSTAEEWKANMIVMGWRGRTFRRDVVLGSTIDPVLLKAKCDVVVIRFEPGEKIPEFRDVLISTIGGPHAKLGYEIARALVEDKSGRIKLLYVGSSEKEREKAEKVFEEAMEILNGLNVEREFAISSSPSDVVAREAESFDLVIVGASERTFLKNFLTGLFPEKVVMKTSKTVAMTRKWVGLLNR</sequence>
<protein>
    <submittedName>
        <fullName evidence="8">Amino acid transporter</fullName>
    </submittedName>
</protein>
<dbReference type="AlphaFoldDB" id="A0A075WM74"/>
<dbReference type="GeneID" id="24795358"/>
<feature type="transmembrane region" description="Helical" evidence="6">
    <location>
        <begin position="43"/>
        <end position="65"/>
    </location>
</feature>
<dbReference type="PANTHER" id="PTHR42770:SF11">
    <property type="entry name" value="INNER MEMBRANE TRANSPORT PROTEIN YBAT"/>
    <property type="match status" value="1"/>
</dbReference>
<dbReference type="SUPFAM" id="SSF52402">
    <property type="entry name" value="Adenine nucleotide alpha hydrolases-like"/>
    <property type="match status" value="2"/>
</dbReference>
<dbReference type="Gene3D" id="3.40.50.12370">
    <property type="match status" value="1"/>
</dbReference>
<feature type="transmembrane region" description="Helical" evidence="6">
    <location>
        <begin position="362"/>
        <end position="383"/>
    </location>
</feature>
<dbReference type="RefSeq" id="WP_010879109.1">
    <property type="nucleotide sequence ID" value="NZ_CP006577.1"/>
</dbReference>
<dbReference type="Proteomes" id="UP000028501">
    <property type="component" value="Chromosome"/>
</dbReference>
<proteinExistence type="predicted"/>
<dbReference type="EMBL" id="CP006577">
    <property type="protein sequence ID" value="AIG98618.1"/>
    <property type="molecule type" value="Genomic_DNA"/>
</dbReference>
<keyword evidence="3 6" id="KW-0812">Transmembrane</keyword>
<dbReference type="InterPro" id="IPR006016">
    <property type="entry name" value="UspA"/>
</dbReference>
<evidence type="ECO:0000313" key="9">
    <source>
        <dbReference type="Proteomes" id="UP000028501"/>
    </source>
</evidence>
<dbReference type="InterPro" id="IPR002293">
    <property type="entry name" value="AA/rel_permease1"/>
</dbReference>
<dbReference type="HOGENOM" id="CLU_007946_15_8_2"/>
<keyword evidence="5 6" id="KW-0472">Membrane</keyword>
<evidence type="ECO:0000256" key="6">
    <source>
        <dbReference type="SAM" id="Phobius"/>
    </source>
</evidence>
<accession>A0A075WM74</accession>
<dbReference type="GO" id="GO:0005886">
    <property type="term" value="C:plasma membrane"/>
    <property type="evidence" value="ECO:0007669"/>
    <property type="project" value="UniProtKB-SubCell"/>
</dbReference>
<evidence type="ECO:0000256" key="1">
    <source>
        <dbReference type="ARBA" id="ARBA00004651"/>
    </source>
</evidence>
<dbReference type="PANTHER" id="PTHR42770">
    <property type="entry name" value="AMINO ACID TRANSPORTER-RELATED"/>
    <property type="match status" value="1"/>
</dbReference>
<organism evidence="8 9">
    <name type="scientific">Archaeoglobus fulgidus DSM 8774</name>
    <dbReference type="NCBI Taxonomy" id="1344584"/>
    <lineage>
        <taxon>Archaea</taxon>
        <taxon>Methanobacteriati</taxon>
        <taxon>Methanobacteriota</taxon>
        <taxon>Archaeoglobi</taxon>
        <taxon>Archaeoglobales</taxon>
        <taxon>Archaeoglobaceae</taxon>
        <taxon>Archaeoglobus</taxon>
    </lineage>
</organism>
<dbReference type="InterPro" id="IPR050367">
    <property type="entry name" value="APC_superfamily"/>
</dbReference>
<evidence type="ECO:0000256" key="5">
    <source>
        <dbReference type="ARBA" id="ARBA00023136"/>
    </source>
</evidence>
<dbReference type="InterPro" id="IPR006015">
    <property type="entry name" value="Universal_stress_UspA"/>
</dbReference>
<feature type="transmembrane region" description="Helical" evidence="6">
    <location>
        <begin position="160"/>
        <end position="181"/>
    </location>
</feature>
<feature type="transmembrane region" description="Helical" evidence="6">
    <location>
        <begin position="126"/>
        <end position="148"/>
    </location>
</feature>
<feature type="domain" description="UspA" evidence="7">
    <location>
        <begin position="471"/>
        <end position="598"/>
    </location>
</feature>
<feature type="transmembrane region" description="Helical" evidence="6">
    <location>
        <begin position="86"/>
        <end position="114"/>
    </location>
</feature>
<feature type="transmembrane region" description="Helical" evidence="6">
    <location>
        <begin position="193"/>
        <end position="215"/>
    </location>
</feature>
<evidence type="ECO:0000256" key="2">
    <source>
        <dbReference type="ARBA" id="ARBA00022475"/>
    </source>
</evidence>
<comment type="subcellular location">
    <subcellularLocation>
        <location evidence="1">Cell membrane</location>
        <topology evidence="1">Multi-pass membrane protein</topology>
    </subcellularLocation>
</comment>
<feature type="transmembrane region" description="Helical" evidence="6">
    <location>
        <begin position="422"/>
        <end position="443"/>
    </location>
</feature>
<evidence type="ECO:0000256" key="4">
    <source>
        <dbReference type="ARBA" id="ARBA00022989"/>
    </source>
</evidence>
<keyword evidence="4 6" id="KW-1133">Transmembrane helix</keyword>